<dbReference type="AlphaFoldDB" id="A0A7V8JK31"/>
<name>A0A7V8JK31_STEMA</name>
<comment type="caution">
    <text evidence="1">The sequence shown here is derived from an EMBL/GenBank/DDBJ whole genome shotgun (WGS) entry which is preliminary data.</text>
</comment>
<proteinExistence type="predicted"/>
<gene>
    <name evidence="1" type="ORF">GAK31_03978</name>
</gene>
<accession>A0A7V8JK31</accession>
<dbReference type="EMBL" id="WNDS01000008">
    <property type="protein sequence ID" value="KAF1012761.1"/>
    <property type="molecule type" value="Genomic_DNA"/>
</dbReference>
<organism evidence="1 2">
    <name type="scientific">Stenotrophomonas maltophilia</name>
    <name type="common">Pseudomonas maltophilia</name>
    <name type="synonym">Xanthomonas maltophilia</name>
    <dbReference type="NCBI Taxonomy" id="40324"/>
    <lineage>
        <taxon>Bacteria</taxon>
        <taxon>Pseudomonadati</taxon>
        <taxon>Pseudomonadota</taxon>
        <taxon>Gammaproteobacteria</taxon>
        <taxon>Lysobacterales</taxon>
        <taxon>Lysobacteraceae</taxon>
        <taxon>Stenotrophomonas</taxon>
        <taxon>Stenotrophomonas maltophilia group</taxon>
    </lineage>
</organism>
<evidence type="ECO:0000313" key="1">
    <source>
        <dbReference type="EMBL" id="KAF1012761.1"/>
    </source>
</evidence>
<reference evidence="2" key="1">
    <citation type="journal article" date="2020" name="MBio">
        <title>Horizontal gene transfer to a defensive symbiont with a reduced genome amongst a multipartite beetle microbiome.</title>
        <authorList>
            <person name="Waterworth S.C."/>
            <person name="Florez L.V."/>
            <person name="Rees E.R."/>
            <person name="Hertweck C."/>
            <person name="Kaltenpoth M."/>
            <person name="Kwan J.C."/>
        </authorList>
    </citation>
    <scope>NUCLEOTIDE SEQUENCE [LARGE SCALE GENOMIC DNA]</scope>
</reference>
<evidence type="ECO:0000313" key="2">
    <source>
        <dbReference type="Proteomes" id="UP000487117"/>
    </source>
</evidence>
<dbReference type="Proteomes" id="UP000487117">
    <property type="component" value="Unassembled WGS sequence"/>
</dbReference>
<sequence length="177" mass="18094">MPQLAQCAFAVQVRVAAQARAGQPRGIDQAGVVELVLYADIVFFGQQGLLHGQVGGEATAEQQRTRVAEPLGHVALQRLVQCVVAADQVRCAGADAFACGCILQCIDHAELLGQAQVIVAAEAGQPAPVQFQADTIAALHRAAGTVAALGIAQGTLGKQAGGQIGAGHGGFRRRRGG</sequence>
<protein>
    <submittedName>
        <fullName evidence="1">Uncharacterized protein</fullName>
    </submittedName>
</protein>